<dbReference type="SUPFAM" id="SSF82771">
    <property type="entry name" value="GIY-YIG endonuclease"/>
    <property type="match status" value="1"/>
</dbReference>
<evidence type="ECO:0000256" key="1">
    <source>
        <dbReference type="ARBA" id="ARBA00007435"/>
    </source>
</evidence>
<dbReference type="CDD" id="cd10448">
    <property type="entry name" value="GIY-YIG_unchar_3"/>
    <property type="match status" value="1"/>
</dbReference>
<name>A0A4R7C3T1_9HYPH</name>
<feature type="domain" description="GIY-YIG" evidence="2">
    <location>
        <begin position="1"/>
        <end position="76"/>
    </location>
</feature>
<dbReference type="InterPro" id="IPR000305">
    <property type="entry name" value="GIY-YIG_endonuc"/>
</dbReference>
<accession>A0A4R7C3T1</accession>
<evidence type="ECO:0000313" key="3">
    <source>
        <dbReference type="EMBL" id="TDR93160.1"/>
    </source>
</evidence>
<dbReference type="PROSITE" id="PS50164">
    <property type="entry name" value="GIY_YIG"/>
    <property type="match status" value="1"/>
</dbReference>
<evidence type="ECO:0000259" key="2">
    <source>
        <dbReference type="PROSITE" id="PS50164"/>
    </source>
</evidence>
<dbReference type="SMART" id="SM00465">
    <property type="entry name" value="GIYc"/>
    <property type="match status" value="1"/>
</dbReference>
<dbReference type="InterPro" id="IPR050190">
    <property type="entry name" value="UPF0213_domain"/>
</dbReference>
<gene>
    <name evidence="3" type="ORF">EV668_0414</name>
</gene>
<sequence>MYHVYITASRRHGTLYLGVTSNLSQRIWQHKNKVFPGFSAKYGVDRLVWYEAYERIDEAISREKALKKWRRDWKLRLIEEMNPDWQDLYLLLNR</sequence>
<keyword evidence="3" id="KW-0255">Endonuclease</keyword>
<keyword evidence="3" id="KW-0378">Hydrolase</keyword>
<comment type="similarity">
    <text evidence="1">Belongs to the UPF0213 family.</text>
</comment>
<evidence type="ECO:0000313" key="4">
    <source>
        <dbReference type="Proteomes" id="UP000295122"/>
    </source>
</evidence>
<keyword evidence="4" id="KW-1185">Reference proteome</keyword>
<dbReference type="PANTHER" id="PTHR34477">
    <property type="entry name" value="UPF0213 PROTEIN YHBQ"/>
    <property type="match status" value="1"/>
</dbReference>
<proteinExistence type="inferred from homology"/>
<dbReference type="OrthoDB" id="287318at2"/>
<dbReference type="AlphaFoldDB" id="A0A4R7C3T1"/>
<dbReference type="Pfam" id="PF01541">
    <property type="entry name" value="GIY-YIG"/>
    <property type="match status" value="1"/>
</dbReference>
<protein>
    <submittedName>
        <fullName evidence="3">Putative endonuclease</fullName>
    </submittedName>
</protein>
<keyword evidence="3" id="KW-0540">Nuclease</keyword>
<dbReference type="EMBL" id="SNZR01000011">
    <property type="protein sequence ID" value="TDR93160.1"/>
    <property type="molecule type" value="Genomic_DNA"/>
</dbReference>
<dbReference type="Gene3D" id="3.40.1440.10">
    <property type="entry name" value="GIY-YIG endonuclease"/>
    <property type="match status" value="1"/>
</dbReference>
<reference evidence="3 4" key="1">
    <citation type="submission" date="2019-03" db="EMBL/GenBank/DDBJ databases">
        <title>Genomic Encyclopedia of Type Strains, Phase IV (KMG-IV): sequencing the most valuable type-strain genomes for metagenomic binning, comparative biology and taxonomic classification.</title>
        <authorList>
            <person name="Goeker M."/>
        </authorList>
    </citation>
    <scope>NUCLEOTIDE SEQUENCE [LARGE SCALE GENOMIC DNA]</scope>
    <source>
        <strain evidence="3 4">DSM 25903</strain>
    </source>
</reference>
<dbReference type="GO" id="GO:0004519">
    <property type="term" value="F:endonuclease activity"/>
    <property type="evidence" value="ECO:0007669"/>
    <property type="project" value="UniProtKB-KW"/>
</dbReference>
<dbReference type="PANTHER" id="PTHR34477:SF5">
    <property type="entry name" value="BSL5627 PROTEIN"/>
    <property type="match status" value="1"/>
</dbReference>
<organism evidence="3 4">
    <name type="scientific">Enterovirga rhinocerotis</name>
    <dbReference type="NCBI Taxonomy" id="1339210"/>
    <lineage>
        <taxon>Bacteria</taxon>
        <taxon>Pseudomonadati</taxon>
        <taxon>Pseudomonadota</taxon>
        <taxon>Alphaproteobacteria</taxon>
        <taxon>Hyphomicrobiales</taxon>
        <taxon>Methylobacteriaceae</taxon>
        <taxon>Enterovirga</taxon>
    </lineage>
</organism>
<dbReference type="Proteomes" id="UP000295122">
    <property type="component" value="Unassembled WGS sequence"/>
</dbReference>
<comment type="caution">
    <text evidence="3">The sequence shown here is derived from an EMBL/GenBank/DDBJ whole genome shotgun (WGS) entry which is preliminary data.</text>
</comment>
<dbReference type="InterPro" id="IPR035901">
    <property type="entry name" value="GIY-YIG_endonuc_sf"/>
</dbReference>
<dbReference type="RefSeq" id="WP_133768185.1">
    <property type="nucleotide sequence ID" value="NZ_SNZR01000011.1"/>
</dbReference>